<evidence type="ECO:0000313" key="14">
    <source>
        <dbReference type="EMBL" id="CAF3691165.1"/>
    </source>
</evidence>
<evidence type="ECO:0000256" key="8">
    <source>
        <dbReference type="ARBA" id="ARBA00023242"/>
    </source>
</evidence>
<comment type="subcellular location">
    <subcellularLocation>
        <location evidence="1">Nucleus</location>
    </subcellularLocation>
</comment>
<feature type="compositionally biased region" description="Low complexity" evidence="9">
    <location>
        <begin position="1089"/>
        <end position="1111"/>
    </location>
</feature>
<dbReference type="Pfam" id="PF00176">
    <property type="entry name" value="SNF2-rel_dom"/>
    <property type="match status" value="1"/>
</dbReference>
<dbReference type="EMBL" id="CAJNOQ010001653">
    <property type="protein sequence ID" value="CAF0909875.1"/>
    <property type="molecule type" value="Genomic_DNA"/>
</dbReference>
<dbReference type="InterPro" id="IPR044574">
    <property type="entry name" value="ARIP4-like"/>
</dbReference>
<evidence type="ECO:0000256" key="3">
    <source>
        <dbReference type="ARBA" id="ARBA00022741"/>
    </source>
</evidence>
<feature type="domain" description="Helicase C-terminal" evidence="11">
    <location>
        <begin position="671"/>
        <end position="832"/>
    </location>
</feature>
<protein>
    <recommendedName>
        <fullName evidence="17">Helicase ARIP4</fullName>
    </recommendedName>
</protein>
<feature type="region of interest" description="Disordered" evidence="9">
    <location>
        <begin position="22"/>
        <end position="47"/>
    </location>
</feature>
<feature type="compositionally biased region" description="Basic residues" evidence="9">
    <location>
        <begin position="25"/>
        <end position="47"/>
    </location>
</feature>
<sequence>MDEIPVPVDPVLKDDSTTLVTTNNVKKRKHRSRSDKNNGIHKKKSTAAHLRRNIRTLYTEEKLQNDTLTAQKAEQERIQRLQETNFHRIFPQPQTQPLLNEKKFGDVYVYSSNNQQNNNKRLFHVQLNRGNAAAQTDILSQNTTLERKISNDDDCILIDDDDDDINEKAATIKKLDDTTNVRGFSSDGSDSDVQCVTSDTEDINDTLSKKLQRLHVDDRVNVPDENGLILINVNHPSEDDDLYIPKHLTSTLKPHQIGGIRFMYDNIVESIEQYKKTPGLGCILAHSMGCGKTIQVIAFIDTLLRDTTARCVLIVVPINTIQNWVNEIKRWTPEQITNNDYVYKRPFSLYILNEMAKKFEQRAKIIQNWSTNGGVLILGYEMFRLIVTKKGVNPKSVNKKNINNNLRLRQPILVDLEEEEKTVDTMDGDEGHRIKNHLAGVAQALKTIKTKRRIVLTPNYLGSRQEFSNMFERPIMNGQCVDSTETDVKLMKYRAHVLHSILEGFVQRRGHDVLQNALPPKDEYVILLKLSNVQRQLYVKFLDAIGALSYSEKLNPLRAFAICCKIWNHADVLYKFIKTRQEGSDIDLDIDLELNNNNVNSSNSRTTSTRQTSVQRNYASSQLPLSLHYDQQITTSLMEKKEFDYDFANSILNSYVCGLFSNGIKFEVAFTLLDLSIELGDKVLVFSQSLLSLNIFEEFLYQRRIPKTNDQIWEKNKTYLRLDGSTSSLERERLINIFNAPNSNTKLFLLSTRAGCLGINLIAASRVIVLDVSWNPCHDAQAVCRVYRYGQKKHCYIYRLIADYTMEKRIYDRQVAKQGMSDRVVDELQPQNQFTRNEVENLLMFAAEEEPTVADMSDIERISNDTVLLDMCRKHSQSITKVPFTHESLLSDRKDHQLTSAEKRRAQKDYQNEKRMNTTCFKQRITGGQSSSYYARNTPFPSYSNYLSNDSRFLSHPSLAYESRFPFINGSQQRSSLSSTTAAMTPLPMHLQQASTNRKLNELKQNGINVQQSVLQSPLEVQVDATKREIIPANTQIHFIQTPRGSYIRTPEGKFFAIRLTPNTDEQEQRRPSSNTLFGDAFDSVSTISSSPSSSSSGLPQSSATNTLLTKPPLPPSFSDRTVDPLFFPYNTPLIDLNEDDDLNFIDNSQTGSTNVDSAFDSLSSWQNNFFQNTTNDNNLTSSSPLDCPDFFADRFGTTDRESPNVYQKTLTNNNIYNSTALSASTSL</sequence>
<dbReference type="Gene3D" id="3.40.50.300">
    <property type="entry name" value="P-loop containing nucleotide triphosphate hydrolases"/>
    <property type="match status" value="2"/>
</dbReference>
<evidence type="ECO:0000313" key="13">
    <source>
        <dbReference type="EMBL" id="CAF0940173.1"/>
    </source>
</evidence>
<dbReference type="InterPro" id="IPR014001">
    <property type="entry name" value="Helicase_ATP-bd"/>
</dbReference>
<dbReference type="CDD" id="cd18793">
    <property type="entry name" value="SF2_C_SNF"/>
    <property type="match status" value="1"/>
</dbReference>
<dbReference type="EMBL" id="CAJOBC010001653">
    <property type="protein sequence ID" value="CAF3691165.1"/>
    <property type="molecule type" value="Genomic_DNA"/>
</dbReference>
<feature type="domain" description="Helicase ATP-binding" evidence="10">
    <location>
        <begin position="273"/>
        <end position="478"/>
    </location>
</feature>
<comment type="caution">
    <text evidence="12">The sequence shown here is derived from an EMBL/GenBank/DDBJ whole genome shotgun (WGS) entry which is preliminary data.</text>
</comment>
<dbReference type="GO" id="GO:0003677">
    <property type="term" value="F:DNA binding"/>
    <property type="evidence" value="ECO:0007669"/>
    <property type="project" value="UniProtKB-KW"/>
</dbReference>
<keyword evidence="3" id="KW-0547">Nucleotide-binding</keyword>
<evidence type="ECO:0000256" key="9">
    <source>
        <dbReference type="SAM" id="MobiDB-lite"/>
    </source>
</evidence>
<dbReference type="EMBL" id="CAJOBA010004521">
    <property type="protein sequence ID" value="CAF3715421.1"/>
    <property type="molecule type" value="Genomic_DNA"/>
</dbReference>
<proteinExistence type="inferred from homology"/>
<dbReference type="GO" id="GO:0005634">
    <property type="term" value="C:nucleus"/>
    <property type="evidence" value="ECO:0007669"/>
    <property type="project" value="UniProtKB-SubCell"/>
</dbReference>
<organism evidence="12 16">
    <name type="scientific">Didymodactylos carnosus</name>
    <dbReference type="NCBI Taxonomy" id="1234261"/>
    <lineage>
        <taxon>Eukaryota</taxon>
        <taxon>Metazoa</taxon>
        <taxon>Spiralia</taxon>
        <taxon>Gnathifera</taxon>
        <taxon>Rotifera</taxon>
        <taxon>Eurotatoria</taxon>
        <taxon>Bdelloidea</taxon>
        <taxon>Philodinida</taxon>
        <taxon>Philodinidae</taxon>
        <taxon>Didymodactylos</taxon>
    </lineage>
</organism>
<evidence type="ECO:0000256" key="6">
    <source>
        <dbReference type="ARBA" id="ARBA00022840"/>
    </source>
</evidence>
<evidence type="ECO:0000313" key="12">
    <source>
        <dbReference type="EMBL" id="CAF0909875.1"/>
    </source>
</evidence>
<keyword evidence="16" id="KW-1185">Reference proteome</keyword>
<dbReference type="SMART" id="SM00487">
    <property type="entry name" value="DEXDc"/>
    <property type="match status" value="1"/>
</dbReference>
<evidence type="ECO:0000259" key="11">
    <source>
        <dbReference type="PROSITE" id="PS51194"/>
    </source>
</evidence>
<reference evidence="12" key="1">
    <citation type="submission" date="2021-02" db="EMBL/GenBank/DDBJ databases">
        <authorList>
            <person name="Nowell W R."/>
        </authorList>
    </citation>
    <scope>NUCLEOTIDE SEQUENCE</scope>
</reference>
<evidence type="ECO:0000259" key="10">
    <source>
        <dbReference type="PROSITE" id="PS51192"/>
    </source>
</evidence>
<keyword evidence="8" id="KW-0539">Nucleus</keyword>
<evidence type="ECO:0000256" key="1">
    <source>
        <dbReference type="ARBA" id="ARBA00004123"/>
    </source>
</evidence>
<evidence type="ECO:0000256" key="2">
    <source>
        <dbReference type="ARBA" id="ARBA00007025"/>
    </source>
</evidence>
<comment type="similarity">
    <text evidence="2">Belongs to the SNF2/RAD54 helicase family.</text>
</comment>
<dbReference type="InterPro" id="IPR001650">
    <property type="entry name" value="Helicase_C-like"/>
</dbReference>
<dbReference type="Proteomes" id="UP000681722">
    <property type="component" value="Unassembled WGS sequence"/>
</dbReference>
<dbReference type="InterPro" id="IPR049730">
    <property type="entry name" value="SNF2/RAD54-like_C"/>
</dbReference>
<dbReference type="PROSITE" id="PS51194">
    <property type="entry name" value="HELICASE_CTER"/>
    <property type="match status" value="1"/>
</dbReference>
<dbReference type="Proteomes" id="UP000677228">
    <property type="component" value="Unassembled WGS sequence"/>
</dbReference>
<dbReference type="PANTHER" id="PTHR45797">
    <property type="entry name" value="RAD54-LIKE"/>
    <property type="match status" value="1"/>
</dbReference>
<dbReference type="Pfam" id="PF00271">
    <property type="entry name" value="Helicase_C"/>
    <property type="match status" value="1"/>
</dbReference>
<name>A0A814A6S8_9BILA</name>
<dbReference type="InterPro" id="IPR038718">
    <property type="entry name" value="SNF2-like_sf"/>
</dbReference>
<gene>
    <name evidence="12" type="ORF">GPM918_LOCUS9090</name>
    <name evidence="13" type="ORF">OVA965_LOCUS11595</name>
    <name evidence="14" type="ORF">SRO942_LOCUS9091</name>
    <name evidence="15" type="ORF">TMI583_LOCUS11599</name>
</gene>
<dbReference type="Proteomes" id="UP000682733">
    <property type="component" value="Unassembled WGS sequence"/>
</dbReference>
<evidence type="ECO:0000256" key="4">
    <source>
        <dbReference type="ARBA" id="ARBA00022801"/>
    </source>
</evidence>
<dbReference type="PROSITE" id="PS51192">
    <property type="entry name" value="HELICASE_ATP_BIND_1"/>
    <property type="match status" value="1"/>
</dbReference>
<feature type="region of interest" description="Disordered" evidence="9">
    <location>
        <begin position="1089"/>
        <end position="1116"/>
    </location>
</feature>
<keyword evidence="5" id="KW-0347">Helicase</keyword>
<evidence type="ECO:0000256" key="5">
    <source>
        <dbReference type="ARBA" id="ARBA00022806"/>
    </source>
</evidence>
<dbReference type="AlphaFoldDB" id="A0A814A6S8"/>
<accession>A0A814A6S8</accession>
<dbReference type="InterPro" id="IPR027417">
    <property type="entry name" value="P-loop_NTPase"/>
</dbReference>
<evidence type="ECO:0000256" key="7">
    <source>
        <dbReference type="ARBA" id="ARBA00023125"/>
    </source>
</evidence>
<dbReference type="Proteomes" id="UP000663829">
    <property type="component" value="Unassembled WGS sequence"/>
</dbReference>
<evidence type="ECO:0000313" key="16">
    <source>
        <dbReference type="Proteomes" id="UP000663829"/>
    </source>
</evidence>
<keyword evidence="6" id="KW-0067">ATP-binding</keyword>
<evidence type="ECO:0008006" key="17">
    <source>
        <dbReference type="Google" id="ProtNLM"/>
    </source>
</evidence>
<dbReference type="Gene3D" id="1.20.120.850">
    <property type="entry name" value="SWI2/SNF2 ATPases, N-terminal domain"/>
    <property type="match status" value="1"/>
</dbReference>
<dbReference type="GO" id="GO:0005524">
    <property type="term" value="F:ATP binding"/>
    <property type="evidence" value="ECO:0007669"/>
    <property type="project" value="UniProtKB-KW"/>
</dbReference>
<dbReference type="SMART" id="SM00490">
    <property type="entry name" value="HELICc"/>
    <property type="match status" value="1"/>
</dbReference>
<dbReference type="InterPro" id="IPR000330">
    <property type="entry name" value="SNF2_N"/>
</dbReference>
<dbReference type="SUPFAM" id="SSF52540">
    <property type="entry name" value="P-loop containing nucleoside triphosphate hydrolases"/>
    <property type="match status" value="2"/>
</dbReference>
<dbReference type="EMBL" id="CAJNOK010004516">
    <property type="protein sequence ID" value="CAF0940173.1"/>
    <property type="molecule type" value="Genomic_DNA"/>
</dbReference>
<evidence type="ECO:0000313" key="15">
    <source>
        <dbReference type="EMBL" id="CAF3715421.1"/>
    </source>
</evidence>
<keyword evidence="7" id="KW-0238">DNA-binding</keyword>
<keyword evidence="4" id="KW-0378">Hydrolase</keyword>
<dbReference type="Gene3D" id="3.40.50.10810">
    <property type="entry name" value="Tandem AAA-ATPase domain"/>
    <property type="match status" value="1"/>
</dbReference>
<dbReference type="PANTHER" id="PTHR45797:SF1">
    <property type="entry name" value="HELICASE ARIP4"/>
    <property type="match status" value="1"/>
</dbReference>
<dbReference type="OrthoDB" id="2020972at2759"/>
<dbReference type="GO" id="GO:0004386">
    <property type="term" value="F:helicase activity"/>
    <property type="evidence" value="ECO:0007669"/>
    <property type="project" value="UniProtKB-KW"/>
</dbReference>
<dbReference type="GO" id="GO:0016887">
    <property type="term" value="F:ATP hydrolysis activity"/>
    <property type="evidence" value="ECO:0007669"/>
    <property type="project" value="InterPro"/>
</dbReference>